<evidence type="ECO:0000256" key="7">
    <source>
        <dbReference type="PIRNR" id="PIRNR000232"/>
    </source>
</evidence>
<keyword evidence="3 7" id="KW-0288">FMN</keyword>
<keyword evidence="2 7" id="KW-0285">Flavoprotein</keyword>
<dbReference type="GO" id="GO:0016491">
    <property type="term" value="F:oxidoreductase activity"/>
    <property type="evidence" value="ECO:0007669"/>
    <property type="project" value="UniProtKB-UniRule"/>
</dbReference>
<name>A0A1H4BPD4_9GAMM</name>
<evidence type="ECO:0000313" key="10">
    <source>
        <dbReference type="EMBL" id="SEA49968.1"/>
    </source>
</evidence>
<accession>A0A1H4BPD4</accession>
<evidence type="ECO:0000256" key="5">
    <source>
        <dbReference type="ARBA" id="ARBA00023002"/>
    </source>
</evidence>
<feature type="binding site" description="in other chain" evidence="8">
    <location>
        <begin position="133"/>
        <end position="135"/>
    </location>
    <ligand>
        <name>FMN</name>
        <dbReference type="ChEBI" id="CHEBI:58210"/>
        <note>ligand shared between dimeric partners</note>
    </ligand>
</feature>
<dbReference type="InterPro" id="IPR026021">
    <property type="entry name" value="YdjA-like"/>
</dbReference>
<sequence length="185" mass="20504">MDALDALINRTSCPRLEGPAPTPEQLDLMLRAALRAPDHGALRPWRFIITEGEGLVRMGELFARAALKADPELPQARHDKCLQMPLRAPMIITVVAVTREHPKVPLDEQLISAGCAAHAITQAAFAQGLGAMWRTGEMTHNSHVRSGLELAEHEQVVGFIYLGQRCREREAPMLDLAEFVTRWEG</sequence>
<dbReference type="EMBL" id="FNRJ01000004">
    <property type="protein sequence ID" value="SEA49968.1"/>
    <property type="molecule type" value="Genomic_DNA"/>
</dbReference>
<comment type="cofactor">
    <cofactor evidence="8">
        <name>FMN</name>
        <dbReference type="ChEBI" id="CHEBI:58210"/>
    </cofactor>
    <text evidence="8">Binds 1 FMN per subunit.</text>
</comment>
<evidence type="ECO:0000313" key="11">
    <source>
        <dbReference type="Proteomes" id="UP000242469"/>
    </source>
</evidence>
<feature type="binding site" evidence="8">
    <location>
        <position position="35"/>
    </location>
    <ligand>
        <name>FMN</name>
        <dbReference type="ChEBI" id="CHEBI:58210"/>
        <note>ligand shared between dimeric partners</note>
    </ligand>
</feature>
<evidence type="ECO:0000256" key="1">
    <source>
        <dbReference type="ARBA" id="ARBA00007118"/>
    </source>
</evidence>
<dbReference type="PANTHER" id="PTHR43821:SF1">
    <property type="entry name" value="NAD(P)H NITROREDUCTASE YDJA-RELATED"/>
    <property type="match status" value="1"/>
</dbReference>
<evidence type="ECO:0000256" key="2">
    <source>
        <dbReference type="ARBA" id="ARBA00022630"/>
    </source>
</evidence>
<reference evidence="11" key="1">
    <citation type="submission" date="2016-10" db="EMBL/GenBank/DDBJ databases">
        <authorList>
            <person name="Varghese N."/>
            <person name="Submissions S."/>
        </authorList>
    </citation>
    <scope>NUCLEOTIDE SEQUENCE [LARGE SCALE GENOMIC DNA]</scope>
    <source>
        <strain evidence="11">DSM 11526</strain>
    </source>
</reference>
<proteinExistence type="inferred from homology"/>
<evidence type="ECO:0000256" key="8">
    <source>
        <dbReference type="PIRSR" id="PIRSR000232-1"/>
    </source>
</evidence>
<feature type="binding site" description="in other chain" evidence="8">
    <location>
        <begin position="10"/>
        <end position="12"/>
    </location>
    <ligand>
        <name>FMN</name>
        <dbReference type="ChEBI" id="CHEBI:58210"/>
        <note>ligand shared between dimeric partners</note>
    </ligand>
</feature>
<dbReference type="PIRSF" id="PIRSF000232">
    <property type="entry name" value="YdjA"/>
    <property type="match status" value="1"/>
</dbReference>
<dbReference type="OrthoDB" id="9804207at2"/>
<organism evidence="10 11">
    <name type="scientific">Marinobacterium iners DSM 11526</name>
    <dbReference type="NCBI Taxonomy" id="1122198"/>
    <lineage>
        <taxon>Bacteria</taxon>
        <taxon>Pseudomonadati</taxon>
        <taxon>Pseudomonadota</taxon>
        <taxon>Gammaproteobacteria</taxon>
        <taxon>Oceanospirillales</taxon>
        <taxon>Oceanospirillaceae</taxon>
        <taxon>Marinobacterium</taxon>
    </lineage>
</organism>
<feature type="domain" description="Nitroreductase" evidence="9">
    <location>
        <begin position="9"/>
        <end position="163"/>
    </location>
</feature>
<keyword evidence="6 7" id="KW-0520">NAD</keyword>
<evidence type="ECO:0000256" key="6">
    <source>
        <dbReference type="ARBA" id="ARBA00023027"/>
    </source>
</evidence>
<dbReference type="AlphaFoldDB" id="A0A1H4BPD4"/>
<dbReference type="PANTHER" id="PTHR43821">
    <property type="entry name" value="NAD(P)H NITROREDUCTASE YDJA-RELATED"/>
    <property type="match status" value="1"/>
</dbReference>
<keyword evidence="11" id="KW-1185">Reference proteome</keyword>
<dbReference type="STRING" id="1122198.SAMN02745729_10419"/>
<dbReference type="CDD" id="cd02135">
    <property type="entry name" value="YdjA-like"/>
    <property type="match status" value="1"/>
</dbReference>
<dbReference type="InterPro" id="IPR052530">
    <property type="entry name" value="NAD(P)H_nitroreductase"/>
</dbReference>
<dbReference type="Gene3D" id="3.40.109.10">
    <property type="entry name" value="NADH Oxidase"/>
    <property type="match status" value="1"/>
</dbReference>
<comment type="similarity">
    <text evidence="1 7">Belongs to the nitroreductase family.</text>
</comment>
<protein>
    <recommendedName>
        <fullName evidence="7">Putative NAD(P)H nitroreductase</fullName>
        <ecNumber evidence="7">1.-.-.-</ecNumber>
    </recommendedName>
</protein>
<keyword evidence="5 7" id="KW-0560">Oxidoreductase</keyword>
<dbReference type="Proteomes" id="UP000242469">
    <property type="component" value="Unassembled WGS sequence"/>
</dbReference>
<feature type="binding site" evidence="8">
    <location>
        <position position="39"/>
    </location>
    <ligand>
        <name>FMN</name>
        <dbReference type="ChEBI" id="CHEBI:58210"/>
        <note>ligand shared between dimeric partners</note>
    </ligand>
</feature>
<evidence type="ECO:0000256" key="4">
    <source>
        <dbReference type="ARBA" id="ARBA00022857"/>
    </source>
</evidence>
<dbReference type="NCBIfam" id="NF008088">
    <property type="entry name" value="PRK10828.1"/>
    <property type="match status" value="1"/>
</dbReference>
<dbReference type="Pfam" id="PF00881">
    <property type="entry name" value="Nitroreductase"/>
    <property type="match status" value="1"/>
</dbReference>
<dbReference type="InterPro" id="IPR029479">
    <property type="entry name" value="Nitroreductase"/>
</dbReference>
<keyword evidence="4 7" id="KW-0521">NADP</keyword>
<dbReference type="RefSeq" id="WP_091824613.1">
    <property type="nucleotide sequence ID" value="NZ_FNRJ01000004.1"/>
</dbReference>
<evidence type="ECO:0000256" key="3">
    <source>
        <dbReference type="ARBA" id="ARBA00022643"/>
    </source>
</evidence>
<evidence type="ECO:0000259" key="9">
    <source>
        <dbReference type="Pfam" id="PF00881"/>
    </source>
</evidence>
<dbReference type="EC" id="1.-.-.-" evidence="7"/>
<dbReference type="InterPro" id="IPR000415">
    <property type="entry name" value="Nitroreductase-like"/>
</dbReference>
<gene>
    <name evidence="10" type="ORF">SAMN02745729_10419</name>
</gene>
<dbReference type="SUPFAM" id="SSF55469">
    <property type="entry name" value="FMN-dependent nitroreductase-like"/>
    <property type="match status" value="1"/>
</dbReference>